<dbReference type="PATRIC" id="fig|864069.3.peg.6910"/>
<evidence type="ECO:0000313" key="2">
    <source>
        <dbReference type="Proteomes" id="UP000003947"/>
    </source>
</evidence>
<gene>
    <name evidence="1" type="ORF">MicloDRAFT_00064560</name>
</gene>
<reference evidence="1 2" key="1">
    <citation type="submission" date="2012-02" db="EMBL/GenBank/DDBJ databases">
        <title>Improved High-Quality Draft sequence of Microvirga sp. WSM3557.</title>
        <authorList>
            <consortium name="US DOE Joint Genome Institute"/>
            <person name="Lucas S."/>
            <person name="Han J."/>
            <person name="Lapidus A."/>
            <person name="Cheng J.-F."/>
            <person name="Goodwin L."/>
            <person name="Pitluck S."/>
            <person name="Peters L."/>
            <person name="Zhang X."/>
            <person name="Detter J.C."/>
            <person name="Han C."/>
            <person name="Tapia R."/>
            <person name="Land M."/>
            <person name="Hauser L."/>
            <person name="Kyrpides N."/>
            <person name="Ivanova N."/>
            <person name="Pagani I."/>
            <person name="Brau L."/>
            <person name="Yates R."/>
            <person name="O'Hara G."/>
            <person name="Rui T."/>
            <person name="Howieson J."/>
            <person name="Reeve W."/>
            <person name="Woyke T."/>
        </authorList>
    </citation>
    <scope>NUCLEOTIDE SEQUENCE [LARGE SCALE GENOMIC DNA]</scope>
    <source>
        <strain evidence="1 2">WSM3557</strain>
    </source>
</reference>
<evidence type="ECO:0000313" key="1">
    <source>
        <dbReference type="EMBL" id="EIM25729.1"/>
    </source>
</evidence>
<dbReference type="EMBL" id="JH660647">
    <property type="protein sequence ID" value="EIM25729.1"/>
    <property type="molecule type" value="Genomic_DNA"/>
</dbReference>
<dbReference type="HOGENOM" id="CLU_3374648_0_0_5"/>
<proteinExistence type="predicted"/>
<protein>
    <submittedName>
        <fullName evidence="1">Uncharacterized protein</fullName>
    </submittedName>
</protein>
<organism evidence="1 2">
    <name type="scientific">Microvirga lotononidis</name>
    <dbReference type="NCBI Taxonomy" id="864069"/>
    <lineage>
        <taxon>Bacteria</taxon>
        <taxon>Pseudomonadati</taxon>
        <taxon>Pseudomonadota</taxon>
        <taxon>Alphaproteobacteria</taxon>
        <taxon>Hyphomicrobiales</taxon>
        <taxon>Methylobacteriaceae</taxon>
        <taxon>Microvirga</taxon>
    </lineage>
</organism>
<accession>I4YP37</accession>
<name>I4YP37_9HYPH</name>
<keyword evidence="2" id="KW-1185">Reference proteome</keyword>
<dbReference type="Proteomes" id="UP000003947">
    <property type="component" value="Unassembled WGS sequence"/>
</dbReference>
<sequence length="34" mass="3940">MILTPASYIDWCRLYAAGIIVWCDLVSWHLENGE</sequence>
<dbReference type="AlphaFoldDB" id="I4YP37"/>